<proteinExistence type="predicted"/>
<dbReference type="EMBL" id="AP003287">
    <property type="protein sequence ID" value="BAD82040.1"/>
    <property type="molecule type" value="Genomic_DNA"/>
</dbReference>
<protein>
    <submittedName>
        <fullName evidence="1">Uncharacterized protein</fullName>
    </submittedName>
</protein>
<name>Q5N7G3_ORYSJ</name>
<gene>
    <name evidence="1" type="primary">P0679C12.49-2</name>
</gene>
<evidence type="ECO:0000313" key="1">
    <source>
        <dbReference type="EMBL" id="BAD82040.1"/>
    </source>
</evidence>
<sequence length="124" mass="13197">MRILNEFRCIAALTLTTVGEQPLPRRHPAAPGAPEGGQGGGRCPARIHGGGRRRDAGAGLHRLPGVAGDGRLWAGIPSDQERSYEGPGATWGAQDHEKPTRGAPKMYPVCTSLSVQERRCKPII</sequence>
<organism evidence="1">
    <name type="scientific">Oryza sativa subsp. japonica</name>
    <name type="common">Rice</name>
    <dbReference type="NCBI Taxonomy" id="39947"/>
    <lineage>
        <taxon>Eukaryota</taxon>
        <taxon>Viridiplantae</taxon>
        <taxon>Streptophyta</taxon>
        <taxon>Embryophyta</taxon>
        <taxon>Tracheophyta</taxon>
        <taxon>Spermatophyta</taxon>
        <taxon>Magnoliopsida</taxon>
        <taxon>Liliopsida</taxon>
        <taxon>Poales</taxon>
        <taxon>Poaceae</taxon>
        <taxon>BOP clade</taxon>
        <taxon>Oryzoideae</taxon>
        <taxon>Oryzeae</taxon>
        <taxon>Oryzinae</taxon>
        <taxon>Oryza</taxon>
        <taxon>Oryza sativa</taxon>
    </lineage>
</organism>
<accession>Q5N7G3</accession>
<dbReference type="AlphaFoldDB" id="Q5N7G3"/>
<dbReference type="Proteomes" id="UP000817658">
    <property type="component" value="Chromosome 1"/>
</dbReference>
<reference evidence="1" key="1">
    <citation type="journal article" date="2002" name="Nature">
        <title>The genome sequence and structure of rice chromosome 1.</title>
        <authorList>
            <person name="Sasaki T."/>
            <person name="Matsumoto T."/>
            <person name="Yamamoto K."/>
            <person name="Sakata K."/>
            <person name="Baba T."/>
            <person name="Katayose Y."/>
            <person name="Wu J."/>
            <person name="Niimura Y."/>
            <person name="Cheng Z."/>
            <person name="Nagamura Y."/>
            <person name="Antonio B.A."/>
            <person name="Kanamori H."/>
            <person name="Hosokawa S."/>
            <person name="Masukawa M."/>
            <person name="Arikawa K."/>
            <person name="Chiden Y."/>
            <person name="Hayashi M."/>
            <person name="Okamoto M."/>
            <person name="Ando T."/>
            <person name="Aoki H."/>
            <person name="Arita K."/>
            <person name="Hamada M."/>
            <person name="Harada C."/>
            <person name="Hijishita S."/>
            <person name="Honda M."/>
            <person name="Ichikawa Y."/>
            <person name="Idonuma A."/>
            <person name="Iijima M."/>
            <person name="Ikeda M."/>
            <person name="Ikeno M."/>
            <person name="Itoh S."/>
            <person name="Itoh T."/>
            <person name="Itoh Y."/>
            <person name="Itoh Y."/>
            <person name="Iwabuchi A."/>
            <person name="Kamiya K."/>
            <person name="Karasawa W."/>
            <person name="Katagiri S."/>
            <person name="Kikuta A."/>
            <person name="Kobayashi N."/>
            <person name="Kono I."/>
            <person name="Machita K."/>
            <person name="Maehara T."/>
            <person name="Mizuno H."/>
            <person name="Mizubayashi T."/>
            <person name="Mukai Y."/>
            <person name="Nagasaki H."/>
            <person name="Nakashima M."/>
            <person name="Nakama Y."/>
            <person name="Nakamichi Y."/>
            <person name="Nakamura M."/>
            <person name="Namiki N."/>
            <person name="Negishi M."/>
            <person name="Ohta I."/>
            <person name="Ono N."/>
            <person name="Saji S."/>
            <person name="Sakai K."/>
            <person name="Shibata M."/>
            <person name="Shimokawa T."/>
            <person name="Shomura A."/>
            <person name="Song J."/>
            <person name="Takazaki Y."/>
            <person name="Terasawa K."/>
            <person name="Tsuji K."/>
            <person name="Waki K."/>
            <person name="Yamagata H."/>
            <person name="Yamane H."/>
            <person name="Yoshiki S."/>
            <person name="Yoshihara R."/>
            <person name="Yukawa K."/>
            <person name="Zhong H."/>
            <person name="Iwama H."/>
            <person name="Endo T."/>
            <person name="Ito H."/>
            <person name="Hahn J.H."/>
            <person name="Kim H.I."/>
            <person name="Eun M.Y."/>
            <person name="Yano M."/>
            <person name="Jiang J."/>
            <person name="Gojobori T."/>
        </authorList>
    </citation>
    <scope>NUCLEOTIDE SEQUENCE</scope>
</reference>